<dbReference type="Proteomes" id="UP000042997">
    <property type="component" value="Unassembled WGS sequence"/>
</dbReference>
<gene>
    <name evidence="2" type="ORF">RHRU231_330093</name>
</gene>
<accession>A0A098BIV0</accession>
<keyword evidence="1" id="KW-0812">Transmembrane</keyword>
<dbReference type="AlphaFoldDB" id="A0A098BIV0"/>
<proteinExistence type="predicted"/>
<evidence type="ECO:0000256" key="1">
    <source>
        <dbReference type="SAM" id="Phobius"/>
    </source>
</evidence>
<name>A0A098BIV0_9NOCA</name>
<feature type="transmembrane region" description="Helical" evidence="1">
    <location>
        <begin position="64"/>
        <end position="86"/>
    </location>
</feature>
<organism evidence="2 3">
    <name type="scientific">Rhodococcus ruber</name>
    <dbReference type="NCBI Taxonomy" id="1830"/>
    <lineage>
        <taxon>Bacteria</taxon>
        <taxon>Bacillati</taxon>
        <taxon>Actinomycetota</taxon>
        <taxon>Actinomycetes</taxon>
        <taxon>Mycobacteriales</taxon>
        <taxon>Nocardiaceae</taxon>
        <taxon>Rhodococcus</taxon>
    </lineage>
</organism>
<dbReference type="RefSeq" id="WP_026137752.1">
    <property type="nucleotide sequence ID" value="NZ_JABFDS010000011.1"/>
</dbReference>
<sequence length="174" mass="17280">MNPRPPTSTQLRGAFVGSTSAAVAVAAHGLAGGEIPSQASVVLMVAACAAFGAAVSALRSHRPLTALVLVLAAGQTIGHTVLTLTAEHAHGLGLSPAMLGAHAAALVVSAALIRAAEQGCVAALGVLRHIVAAILTLPPAHAPLWVATPSHRARLVLRVLVSAQAGTRGPPRTA</sequence>
<protein>
    <submittedName>
        <fullName evidence="2">Uncharacterized protein</fullName>
    </submittedName>
</protein>
<keyword evidence="1" id="KW-0472">Membrane</keyword>
<feature type="transmembrane region" description="Helical" evidence="1">
    <location>
        <begin position="12"/>
        <end position="31"/>
    </location>
</feature>
<evidence type="ECO:0000313" key="3">
    <source>
        <dbReference type="Proteomes" id="UP000042997"/>
    </source>
</evidence>
<dbReference type="eggNOG" id="ENOG5030PT4">
    <property type="taxonomic scope" value="Bacteria"/>
</dbReference>
<feature type="transmembrane region" description="Helical" evidence="1">
    <location>
        <begin position="37"/>
        <end position="57"/>
    </location>
</feature>
<dbReference type="OrthoDB" id="4465076at2"/>
<feature type="transmembrane region" description="Helical" evidence="1">
    <location>
        <begin position="120"/>
        <end position="140"/>
    </location>
</feature>
<feature type="transmembrane region" description="Helical" evidence="1">
    <location>
        <begin position="92"/>
        <end position="113"/>
    </location>
</feature>
<evidence type="ECO:0000313" key="2">
    <source>
        <dbReference type="EMBL" id="CDZ87636.1"/>
    </source>
</evidence>
<reference evidence="2 3" key="1">
    <citation type="journal article" date="2014" name="Genome Announc.">
        <title>Draft Genome Sequence of Propane- and Butane-Oxidizing Actinobacterium Rhodococcus ruber IEGM 231.</title>
        <authorList>
            <person name="Ivshina I.B."/>
            <person name="Kuyukina M.S."/>
            <person name="Krivoruchko A.V."/>
            <person name="Barbe V."/>
            <person name="Fischer C."/>
        </authorList>
    </citation>
    <scope>NUCLEOTIDE SEQUENCE [LARGE SCALE GENOMIC DNA]</scope>
</reference>
<dbReference type="EMBL" id="CCSD01000043">
    <property type="protein sequence ID" value="CDZ87636.1"/>
    <property type="molecule type" value="Genomic_DNA"/>
</dbReference>
<keyword evidence="1" id="KW-1133">Transmembrane helix</keyword>